<reference evidence="8 9" key="1">
    <citation type="journal article" date="2024" name="Science">
        <title>Giant polyketide synthase enzymes in the biosynthesis of giant marine polyether toxins.</title>
        <authorList>
            <person name="Fallon T.R."/>
            <person name="Shende V.V."/>
            <person name="Wierzbicki I.H."/>
            <person name="Pendleton A.L."/>
            <person name="Watervoot N.F."/>
            <person name="Auber R.P."/>
            <person name="Gonzalez D.J."/>
            <person name="Wisecaver J.H."/>
            <person name="Moore B.S."/>
        </authorList>
    </citation>
    <scope>NUCLEOTIDE SEQUENCE [LARGE SCALE GENOMIC DNA]</scope>
    <source>
        <strain evidence="8 9">12B1</strain>
    </source>
</reference>
<name>A0AB34JIE7_PRYPA</name>
<evidence type="ECO:0000259" key="7">
    <source>
        <dbReference type="Pfam" id="PF05529"/>
    </source>
</evidence>
<keyword evidence="4 5" id="KW-0472">Membrane</keyword>
<dbReference type="GO" id="GO:0006886">
    <property type="term" value="P:intracellular protein transport"/>
    <property type="evidence" value="ECO:0007669"/>
    <property type="project" value="UniProtKB-UniRule"/>
</dbReference>
<dbReference type="GO" id="GO:0006888">
    <property type="term" value="P:endoplasmic reticulum to Golgi vesicle-mediated transport"/>
    <property type="evidence" value="ECO:0007669"/>
    <property type="project" value="UniProtKB-UniRule"/>
</dbReference>
<evidence type="ECO:0000256" key="5">
    <source>
        <dbReference type="RuleBase" id="RU367026"/>
    </source>
</evidence>
<keyword evidence="9" id="KW-1185">Reference proteome</keyword>
<dbReference type="Proteomes" id="UP001515480">
    <property type="component" value="Unassembled WGS sequence"/>
</dbReference>
<sequence>MSSLNGATFVLLCVELSALLVMIAPLPGFLRASLVRFIGTSSLLSALQRPVMYLSFFVLIMFASTVREVYKYTEQYGQVKVQGVELANKLQVEVMMFRAQRNFYLSGACCLLLLVIYRIYGQLKEINQLQATGTALKKQADGAMTAYKALQAEKEELQKKLKAAAAGDAAASDATPPDDEIKRLRERVDKLAAERTAAEKSSEALKRQSEAQATEYARLMEENKSLQNKLADFELVMGDSAKKQK</sequence>
<feature type="transmembrane region" description="Helical" evidence="5">
    <location>
        <begin position="6"/>
        <end position="30"/>
    </location>
</feature>
<keyword evidence="5" id="KW-0653">Protein transport</keyword>
<evidence type="ECO:0000256" key="2">
    <source>
        <dbReference type="ARBA" id="ARBA00022692"/>
    </source>
</evidence>
<gene>
    <name evidence="8" type="ORF">AB1Y20_020996</name>
</gene>
<feature type="region of interest" description="Disordered" evidence="6">
    <location>
        <begin position="192"/>
        <end position="211"/>
    </location>
</feature>
<dbReference type="InterPro" id="IPR040463">
    <property type="entry name" value="BAP29/BAP31_N"/>
</dbReference>
<organism evidence="8 9">
    <name type="scientific">Prymnesium parvum</name>
    <name type="common">Toxic golden alga</name>
    <dbReference type="NCBI Taxonomy" id="97485"/>
    <lineage>
        <taxon>Eukaryota</taxon>
        <taxon>Haptista</taxon>
        <taxon>Haptophyta</taxon>
        <taxon>Prymnesiophyceae</taxon>
        <taxon>Prymnesiales</taxon>
        <taxon>Prymnesiaceae</taxon>
        <taxon>Prymnesium</taxon>
    </lineage>
</organism>
<feature type="transmembrane region" description="Helical" evidence="5">
    <location>
        <begin position="51"/>
        <end position="70"/>
    </location>
</feature>
<evidence type="ECO:0000256" key="1">
    <source>
        <dbReference type="ARBA" id="ARBA00004141"/>
    </source>
</evidence>
<keyword evidence="2 5" id="KW-0812">Transmembrane</keyword>
<feature type="transmembrane region" description="Helical" evidence="5">
    <location>
        <begin position="103"/>
        <end position="120"/>
    </location>
</feature>
<comment type="similarity">
    <text evidence="5">Belongs to the BCAP29/BCAP31 family.</text>
</comment>
<evidence type="ECO:0000256" key="3">
    <source>
        <dbReference type="ARBA" id="ARBA00022989"/>
    </source>
</evidence>
<comment type="subcellular location">
    <subcellularLocation>
        <location evidence="5">Endoplasmic reticulum membrane</location>
        <topology evidence="5">Multi-pass membrane protein</topology>
    </subcellularLocation>
    <subcellularLocation>
        <location evidence="1">Membrane</location>
        <topology evidence="1">Multi-pass membrane protein</topology>
    </subcellularLocation>
</comment>
<dbReference type="EMBL" id="JBGBPQ010000007">
    <property type="protein sequence ID" value="KAL1521329.1"/>
    <property type="molecule type" value="Genomic_DNA"/>
</dbReference>
<proteinExistence type="inferred from homology"/>
<keyword evidence="3 5" id="KW-1133">Transmembrane helix</keyword>
<evidence type="ECO:0000256" key="6">
    <source>
        <dbReference type="SAM" id="MobiDB-lite"/>
    </source>
</evidence>
<evidence type="ECO:0000256" key="4">
    <source>
        <dbReference type="ARBA" id="ARBA00023136"/>
    </source>
</evidence>
<dbReference type="AlphaFoldDB" id="A0AB34JIE7"/>
<protein>
    <recommendedName>
        <fullName evidence="5">Endoplasmic reticulum transmembrane protein</fullName>
    </recommendedName>
</protein>
<evidence type="ECO:0000313" key="8">
    <source>
        <dbReference type="EMBL" id="KAL1521329.1"/>
    </source>
</evidence>
<comment type="function">
    <text evidence="5">May play a role in anterograde transport of membrane proteins from the endoplasmic reticulum to the Golgi.</text>
</comment>
<keyword evidence="5" id="KW-0813">Transport</keyword>
<evidence type="ECO:0000313" key="9">
    <source>
        <dbReference type="Proteomes" id="UP001515480"/>
    </source>
</evidence>
<keyword evidence="5" id="KW-0256">Endoplasmic reticulum</keyword>
<dbReference type="GO" id="GO:0005789">
    <property type="term" value="C:endoplasmic reticulum membrane"/>
    <property type="evidence" value="ECO:0007669"/>
    <property type="project" value="UniProtKB-SubCell"/>
</dbReference>
<dbReference type="GO" id="GO:0070973">
    <property type="term" value="P:protein localization to endoplasmic reticulum exit site"/>
    <property type="evidence" value="ECO:0007669"/>
    <property type="project" value="UniProtKB-UniRule"/>
</dbReference>
<dbReference type="PANTHER" id="PTHR12701:SF20">
    <property type="entry name" value="ENDOPLASMIC RETICULUM TRANSMEMBRANE PROTEIN"/>
    <property type="match status" value="1"/>
</dbReference>
<dbReference type="Pfam" id="PF05529">
    <property type="entry name" value="Bap31"/>
    <property type="match status" value="1"/>
</dbReference>
<feature type="domain" description="BAP29/BAP31 transmembrane" evidence="7">
    <location>
        <begin position="7"/>
        <end position="133"/>
    </location>
</feature>
<keyword evidence="5" id="KW-0931">ER-Golgi transport</keyword>
<feature type="compositionally biased region" description="Basic and acidic residues" evidence="6">
    <location>
        <begin position="192"/>
        <end position="209"/>
    </location>
</feature>
<accession>A0AB34JIE7</accession>
<dbReference type="PANTHER" id="PTHR12701">
    <property type="entry name" value="BCR-ASSOCIATED PROTEIN, BAP"/>
    <property type="match status" value="1"/>
</dbReference>
<dbReference type="InterPro" id="IPR008417">
    <property type="entry name" value="BAP29/BAP31"/>
</dbReference>
<comment type="caution">
    <text evidence="8">The sequence shown here is derived from an EMBL/GenBank/DDBJ whole genome shotgun (WGS) entry which is preliminary data.</text>
</comment>
<dbReference type="Gene3D" id="1.20.5.110">
    <property type="match status" value="1"/>
</dbReference>